<accession>A0A6J5P066</accession>
<sequence>MSKGSTPRPLTDREIFEANFDKIFGKKKPSPTDIKEYEYELHPSTGEVVKKFKDGC</sequence>
<protein>
    <submittedName>
        <fullName evidence="1">Uncharacterized protein</fullName>
    </submittedName>
</protein>
<proteinExistence type="predicted"/>
<dbReference type="EMBL" id="LR796703">
    <property type="protein sequence ID" value="CAB4160894.1"/>
    <property type="molecule type" value="Genomic_DNA"/>
</dbReference>
<name>A0A6J5P066_9CAUD</name>
<evidence type="ECO:0000313" key="1">
    <source>
        <dbReference type="EMBL" id="CAB4160894.1"/>
    </source>
</evidence>
<organism evidence="1">
    <name type="scientific">uncultured Caudovirales phage</name>
    <dbReference type="NCBI Taxonomy" id="2100421"/>
    <lineage>
        <taxon>Viruses</taxon>
        <taxon>Duplodnaviria</taxon>
        <taxon>Heunggongvirae</taxon>
        <taxon>Uroviricota</taxon>
        <taxon>Caudoviricetes</taxon>
        <taxon>Peduoviridae</taxon>
        <taxon>Maltschvirus</taxon>
        <taxon>Maltschvirus maltsch</taxon>
    </lineage>
</organism>
<reference evidence="1" key="1">
    <citation type="submission" date="2020-04" db="EMBL/GenBank/DDBJ databases">
        <authorList>
            <person name="Chiriac C."/>
            <person name="Salcher M."/>
            <person name="Ghai R."/>
            <person name="Kavagutti S V."/>
        </authorList>
    </citation>
    <scope>NUCLEOTIDE SEQUENCE</scope>
</reference>
<gene>
    <name evidence="1" type="ORF">UFOVP765_41</name>
</gene>